<dbReference type="PANTHER" id="PTHR30448">
    <property type="entry name" value="RNASE ADAPTER PROTEIN RAPZ"/>
    <property type="match status" value="1"/>
</dbReference>
<feature type="domain" description="RapZ-like N-terminal" evidence="5">
    <location>
        <begin position="1"/>
        <end position="145"/>
    </location>
</feature>
<evidence type="ECO:0000313" key="8">
    <source>
        <dbReference type="Proteomes" id="UP000231632"/>
    </source>
</evidence>
<comment type="caution">
    <text evidence="7">The sequence shown here is derived from an EMBL/GenBank/DDBJ whole genome shotgun (WGS) entry which is preliminary data.</text>
</comment>
<dbReference type="GO" id="GO:0005525">
    <property type="term" value="F:GTP binding"/>
    <property type="evidence" value="ECO:0007669"/>
    <property type="project" value="UniProtKB-UniRule"/>
</dbReference>
<dbReference type="STRING" id="1921010.MMIC_P1443"/>
<name>A0A1L8CNI1_9PROT</name>
<accession>A0A1L8CNI1</accession>
<reference evidence="7 8" key="1">
    <citation type="journal article" date="2017" name="Arch. Microbiol.">
        <title>Mariprofundus micogutta sp. nov., a novel iron-oxidizing zetaproteobacterium isolated from a deep-sea hydrothermal field at the Bayonnaise knoll of the Izu-Ogasawara arc, and a description of Mariprofundales ord. nov. and Zetaproteobacteria classis nov.</title>
        <authorList>
            <person name="Makita H."/>
            <person name="Tanaka E."/>
            <person name="Mitsunobu S."/>
            <person name="Miyazaki M."/>
            <person name="Nunoura T."/>
            <person name="Uematsu K."/>
            <person name="Takaki Y."/>
            <person name="Nishi S."/>
            <person name="Shimamura S."/>
            <person name="Takai K."/>
        </authorList>
    </citation>
    <scope>NUCLEOTIDE SEQUENCE [LARGE SCALE GENOMIC DNA]</scope>
    <source>
        <strain evidence="7 8">ET2</strain>
    </source>
</reference>
<proteinExistence type="inferred from homology"/>
<feature type="domain" description="RapZ C-terminal" evidence="6">
    <location>
        <begin position="160"/>
        <end position="278"/>
    </location>
</feature>
<dbReference type="PIRSF" id="PIRSF005052">
    <property type="entry name" value="P-loopkin"/>
    <property type="match status" value="1"/>
</dbReference>
<evidence type="ECO:0000259" key="6">
    <source>
        <dbReference type="Pfam" id="PF22740"/>
    </source>
</evidence>
<dbReference type="AlphaFoldDB" id="A0A1L8CNI1"/>
<protein>
    <submittedName>
        <fullName evidence="7">RNase adapter protein RapZ</fullName>
    </submittedName>
</protein>
<dbReference type="RefSeq" id="WP_072659795.1">
    <property type="nucleotide sequence ID" value="NZ_BDFD01000011.1"/>
</dbReference>
<organism evidence="7 8">
    <name type="scientific">Mariprofundus micogutta</name>
    <dbReference type="NCBI Taxonomy" id="1921010"/>
    <lineage>
        <taxon>Bacteria</taxon>
        <taxon>Pseudomonadati</taxon>
        <taxon>Pseudomonadota</taxon>
        <taxon>Candidatius Mariprofundia</taxon>
        <taxon>Mariprofundales</taxon>
        <taxon>Mariprofundaceae</taxon>
        <taxon>Mariprofundus</taxon>
    </lineage>
</organism>
<dbReference type="OrthoDB" id="9784461at2"/>
<dbReference type="InterPro" id="IPR027417">
    <property type="entry name" value="P-loop_NTPase"/>
</dbReference>
<dbReference type="InterPro" id="IPR053930">
    <property type="entry name" value="RapZ-like_N"/>
</dbReference>
<feature type="binding site" evidence="4">
    <location>
        <begin position="54"/>
        <end position="57"/>
    </location>
    <ligand>
        <name>GTP</name>
        <dbReference type="ChEBI" id="CHEBI:37565"/>
    </ligand>
</feature>
<dbReference type="SUPFAM" id="SSF52540">
    <property type="entry name" value="P-loop containing nucleoside triphosphate hydrolases"/>
    <property type="match status" value="1"/>
</dbReference>
<dbReference type="InterPro" id="IPR005337">
    <property type="entry name" value="RapZ-like"/>
</dbReference>
<evidence type="ECO:0000256" key="4">
    <source>
        <dbReference type="HAMAP-Rule" id="MF_00636"/>
    </source>
</evidence>
<keyword evidence="8" id="KW-1185">Reference proteome</keyword>
<dbReference type="Pfam" id="PF22740">
    <property type="entry name" value="PapZ_C"/>
    <property type="match status" value="1"/>
</dbReference>
<sequence>MILISGLSGAGKSTVLHALEDAGFFCTDNLPLELLSDWSNSMLARKQPAAVCLDSRSGFTAKAIRAAIKDIPSHDQWQLLFVEAEDEVLRRRFSTVKRRHPFPAGSDLMESIRLERESLLAIRNMADLVLDSSHLTPYELAEKVDIFCLKPGKKKRQMICNIISFSYKNGLPANADIVFDMRFLPNPHYQPELAPLTGCDQGVISFLESYEDVKEAALHIQRWLAFTWPLVRKERKQYLTIAMGCSGGRHRSVYMAELISGWLNSQGWAEPTVQHRELGISHSSIIDVSPEAK</sequence>
<evidence type="ECO:0000259" key="5">
    <source>
        <dbReference type="Pfam" id="PF03668"/>
    </source>
</evidence>
<dbReference type="GO" id="GO:0005524">
    <property type="term" value="F:ATP binding"/>
    <property type="evidence" value="ECO:0007669"/>
    <property type="project" value="UniProtKB-UniRule"/>
</dbReference>
<keyword evidence="3 4" id="KW-0342">GTP-binding</keyword>
<dbReference type="NCBIfam" id="NF003828">
    <property type="entry name" value="PRK05416.1"/>
    <property type="match status" value="1"/>
</dbReference>
<keyword evidence="1 4" id="KW-0547">Nucleotide-binding</keyword>
<feature type="binding site" evidence="4">
    <location>
        <begin position="6"/>
        <end position="13"/>
    </location>
    <ligand>
        <name>ATP</name>
        <dbReference type="ChEBI" id="CHEBI:30616"/>
    </ligand>
</feature>
<dbReference type="Proteomes" id="UP000231632">
    <property type="component" value="Unassembled WGS sequence"/>
</dbReference>
<dbReference type="HAMAP" id="MF_00636">
    <property type="entry name" value="RapZ_like"/>
    <property type="match status" value="1"/>
</dbReference>
<dbReference type="Pfam" id="PF03668">
    <property type="entry name" value="RapZ-like_N"/>
    <property type="match status" value="1"/>
</dbReference>
<evidence type="ECO:0000256" key="3">
    <source>
        <dbReference type="ARBA" id="ARBA00023134"/>
    </source>
</evidence>
<keyword evidence="2 4" id="KW-0067">ATP-binding</keyword>
<evidence type="ECO:0000256" key="2">
    <source>
        <dbReference type="ARBA" id="ARBA00022840"/>
    </source>
</evidence>
<evidence type="ECO:0000256" key="1">
    <source>
        <dbReference type="ARBA" id="ARBA00022741"/>
    </source>
</evidence>
<dbReference type="InterPro" id="IPR053931">
    <property type="entry name" value="RapZ_C"/>
</dbReference>
<dbReference type="PANTHER" id="PTHR30448:SF0">
    <property type="entry name" value="RNASE ADAPTER PROTEIN RAPZ"/>
    <property type="match status" value="1"/>
</dbReference>
<dbReference type="EMBL" id="BDFD01000011">
    <property type="protein sequence ID" value="GAV20476.1"/>
    <property type="molecule type" value="Genomic_DNA"/>
</dbReference>
<dbReference type="Gene3D" id="3.40.50.300">
    <property type="entry name" value="P-loop containing nucleotide triphosphate hydrolases"/>
    <property type="match status" value="1"/>
</dbReference>
<gene>
    <name evidence="7" type="ORF">MMIC_P1443</name>
</gene>
<evidence type="ECO:0000313" key="7">
    <source>
        <dbReference type="EMBL" id="GAV20476.1"/>
    </source>
</evidence>